<keyword evidence="2" id="KW-1185">Reference proteome</keyword>
<proteinExistence type="predicted"/>
<gene>
    <name evidence="1" type="ORF">E2C01_043478</name>
</gene>
<protein>
    <submittedName>
        <fullName evidence="1">Uncharacterized protein</fullName>
    </submittedName>
</protein>
<reference evidence="1 2" key="1">
    <citation type="submission" date="2019-05" db="EMBL/GenBank/DDBJ databases">
        <title>Another draft genome of Portunus trituberculatus and its Hox gene families provides insights of decapod evolution.</title>
        <authorList>
            <person name="Jeong J.-H."/>
            <person name="Song I."/>
            <person name="Kim S."/>
            <person name="Choi T."/>
            <person name="Kim D."/>
            <person name="Ryu S."/>
            <person name="Kim W."/>
        </authorList>
    </citation>
    <scope>NUCLEOTIDE SEQUENCE [LARGE SCALE GENOMIC DNA]</scope>
    <source>
        <tissue evidence="1">Muscle</tissue>
    </source>
</reference>
<name>A0A5B7FXP1_PORTR</name>
<evidence type="ECO:0000313" key="1">
    <source>
        <dbReference type="EMBL" id="MPC49668.1"/>
    </source>
</evidence>
<organism evidence="1 2">
    <name type="scientific">Portunus trituberculatus</name>
    <name type="common">Swimming crab</name>
    <name type="synonym">Neptunus trituberculatus</name>
    <dbReference type="NCBI Taxonomy" id="210409"/>
    <lineage>
        <taxon>Eukaryota</taxon>
        <taxon>Metazoa</taxon>
        <taxon>Ecdysozoa</taxon>
        <taxon>Arthropoda</taxon>
        <taxon>Crustacea</taxon>
        <taxon>Multicrustacea</taxon>
        <taxon>Malacostraca</taxon>
        <taxon>Eumalacostraca</taxon>
        <taxon>Eucarida</taxon>
        <taxon>Decapoda</taxon>
        <taxon>Pleocyemata</taxon>
        <taxon>Brachyura</taxon>
        <taxon>Eubrachyura</taxon>
        <taxon>Portunoidea</taxon>
        <taxon>Portunidae</taxon>
        <taxon>Portuninae</taxon>
        <taxon>Portunus</taxon>
    </lineage>
</organism>
<dbReference type="AlphaFoldDB" id="A0A5B7FXP1"/>
<dbReference type="Proteomes" id="UP000324222">
    <property type="component" value="Unassembled WGS sequence"/>
</dbReference>
<dbReference type="EMBL" id="VSRR010009024">
    <property type="protein sequence ID" value="MPC49668.1"/>
    <property type="molecule type" value="Genomic_DNA"/>
</dbReference>
<sequence>MYGATFLYIQHLRDTRSSQQVSPKSNPTVEGSHWLASRSIETQAIKIEFSDALALELKFCCD</sequence>
<evidence type="ECO:0000313" key="2">
    <source>
        <dbReference type="Proteomes" id="UP000324222"/>
    </source>
</evidence>
<comment type="caution">
    <text evidence="1">The sequence shown here is derived from an EMBL/GenBank/DDBJ whole genome shotgun (WGS) entry which is preliminary data.</text>
</comment>
<accession>A0A5B7FXP1</accession>